<dbReference type="KEGG" id="dci:103509748"/>
<dbReference type="GO" id="GO:0000407">
    <property type="term" value="C:phagophore assembly site"/>
    <property type="evidence" value="ECO:0007669"/>
    <property type="project" value="TreeGrafter"/>
</dbReference>
<dbReference type="GeneID" id="103509748"/>
<evidence type="ECO:0000256" key="3">
    <source>
        <dbReference type="ARBA" id="ARBA00023006"/>
    </source>
</evidence>
<evidence type="ECO:0000256" key="1">
    <source>
        <dbReference type="ARBA" id="ARBA00007130"/>
    </source>
</evidence>
<dbReference type="GO" id="GO:1990316">
    <property type="term" value="C:Atg1/ULK1 kinase complex"/>
    <property type="evidence" value="ECO:0007669"/>
    <property type="project" value="TreeGrafter"/>
</dbReference>
<evidence type="ECO:0000313" key="5">
    <source>
        <dbReference type="RefSeq" id="XP_008472596.1"/>
    </source>
</evidence>
<protein>
    <recommendedName>
        <fullName evidence="2">Autophagy-related protein 101</fullName>
    </recommendedName>
</protein>
<dbReference type="GO" id="GO:0000045">
    <property type="term" value="P:autophagosome assembly"/>
    <property type="evidence" value="ECO:0007669"/>
    <property type="project" value="TreeGrafter"/>
</dbReference>
<evidence type="ECO:0000256" key="2">
    <source>
        <dbReference type="ARBA" id="ARBA00018874"/>
    </source>
</evidence>
<evidence type="ECO:0000313" key="4">
    <source>
        <dbReference type="Proteomes" id="UP000079169"/>
    </source>
</evidence>
<dbReference type="PANTHER" id="PTHR13292:SF0">
    <property type="entry name" value="AUTOPHAGY-RELATED PROTEIN 101"/>
    <property type="match status" value="1"/>
</dbReference>
<organism evidence="4 5">
    <name type="scientific">Diaphorina citri</name>
    <name type="common">Asian citrus psyllid</name>
    <dbReference type="NCBI Taxonomy" id="121845"/>
    <lineage>
        <taxon>Eukaryota</taxon>
        <taxon>Metazoa</taxon>
        <taxon>Ecdysozoa</taxon>
        <taxon>Arthropoda</taxon>
        <taxon>Hexapoda</taxon>
        <taxon>Insecta</taxon>
        <taxon>Pterygota</taxon>
        <taxon>Neoptera</taxon>
        <taxon>Paraneoptera</taxon>
        <taxon>Hemiptera</taxon>
        <taxon>Sternorrhyncha</taxon>
        <taxon>Psylloidea</taxon>
        <taxon>Psyllidae</taxon>
        <taxon>Diaphorininae</taxon>
        <taxon>Diaphorina</taxon>
    </lineage>
</organism>
<gene>
    <name evidence="5" type="primary">LOC103509748</name>
</gene>
<reference evidence="5" key="1">
    <citation type="submission" date="2025-08" db="UniProtKB">
        <authorList>
            <consortium name="RefSeq"/>
        </authorList>
    </citation>
    <scope>IDENTIFICATION</scope>
</reference>
<keyword evidence="3" id="KW-0072">Autophagy</keyword>
<sequence length="244" mass="28334">MNARSQTFELTIEGHQIDEVVSSIFHTILFHRSYGKFDYKQNEENKYSVGTLGYNDVDCNFIDFTYVCCSSADLNQTVRKHVNQFSNILRNTQDSNVSPNPTSGQISLEFFKKNKKHWPFNEICIPWELWNVRLELIKLNNEQERRLSCEKIVNVLTQQVIYICDVMNRNDYVPNIPIKSELDLIFDTSYRDIQPYLFKIHFLNSSQYNLVDEACPGVSNPAGHTASSSVAHFVKKTIKDTLLF</sequence>
<keyword evidence="4" id="KW-1185">Reference proteome</keyword>
<dbReference type="Proteomes" id="UP000079169">
    <property type="component" value="Unplaced"/>
</dbReference>
<dbReference type="OrthoDB" id="10259639at2759"/>
<accession>A0A1S3D3F2</accession>
<dbReference type="GO" id="GO:0019901">
    <property type="term" value="F:protein kinase binding"/>
    <property type="evidence" value="ECO:0007669"/>
    <property type="project" value="TreeGrafter"/>
</dbReference>
<dbReference type="CTD" id="60673"/>
<dbReference type="PaxDb" id="121845-A0A1S3D3F2"/>
<dbReference type="Pfam" id="PF07855">
    <property type="entry name" value="ATG101"/>
    <property type="match status" value="1"/>
</dbReference>
<name>A0A1S3D3F2_DIACI</name>
<dbReference type="InterPro" id="IPR012445">
    <property type="entry name" value="ATG101"/>
</dbReference>
<comment type="similarity">
    <text evidence="1">Belongs to the ATG101 family.</text>
</comment>
<dbReference type="AlphaFoldDB" id="A0A1S3D3F2"/>
<proteinExistence type="inferred from homology"/>
<dbReference type="STRING" id="121845.A0A1S3D3F2"/>
<dbReference type="PANTHER" id="PTHR13292">
    <property type="entry name" value="AUTOPHAGY-RELATED PROTEIN 101"/>
    <property type="match status" value="1"/>
</dbReference>
<dbReference type="OMA" id="ELAMCVD"/>
<dbReference type="RefSeq" id="XP_008472596.1">
    <property type="nucleotide sequence ID" value="XM_008474374.3"/>
</dbReference>